<feature type="region of interest" description="Disordered" evidence="1">
    <location>
        <begin position="573"/>
        <end position="597"/>
    </location>
</feature>
<dbReference type="Gene3D" id="3.20.20.80">
    <property type="entry name" value="Glycosidases"/>
    <property type="match status" value="1"/>
</dbReference>
<dbReference type="InterPro" id="IPR001223">
    <property type="entry name" value="Glyco_hydro18_cat"/>
</dbReference>
<feature type="compositionally biased region" description="Basic and acidic residues" evidence="1">
    <location>
        <begin position="615"/>
        <end position="631"/>
    </location>
</feature>
<dbReference type="Gene3D" id="3.10.50.10">
    <property type="match status" value="1"/>
</dbReference>
<keyword evidence="2" id="KW-0732">Signal</keyword>
<dbReference type="PANTHER" id="PTHR11177:SF317">
    <property type="entry name" value="CHITINASE 12-RELATED"/>
    <property type="match status" value="1"/>
</dbReference>
<evidence type="ECO:0000256" key="2">
    <source>
        <dbReference type="SAM" id="SignalP"/>
    </source>
</evidence>
<dbReference type="RefSeq" id="XP_014681208.1">
    <property type="nucleotide sequence ID" value="XM_014825722.1"/>
</dbReference>
<dbReference type="Pfam" id="PF00704">
    <property type="entry name" value="Glyco_hydro_18"/>
    <property type="match status" value="1"/>
</dbReference>
<feature type="chain" id="PRO_5046176712" evidence="2">
    <location>
        <begin position="31"/>
        <end position="867"/>
    </location>
</feature>
<protein>
    <submittedName>
        <fullName evidence="5">Oviduct-specific glycoprotein-like isoform X1</fullName>
    </submittedName>
</protein>
<dbReference type="InterPro" id="IPR017853">
    <property type="entry name" value="GH"/>
</dbReference>
<dbReference type="InterPro" id="IPR011583">
    <property type="entry name" value="Chitinase_II/V-like_cat"/>
</dbReference>
<dbReference type="InterPro" id="IPR029070">
    <property type="entry name" value="Chitinase_insertion_sf"/>
</dbReference>
<feature type="domain" description="GH18" evidence="3">
    <location>
        <begin position="31"/>
        <end position="415"/>
    </location>
</feature>
<feature type="region of interest" description="Disordered" evidence="1">
    <location>
        <begin position="704"/>
        <end position="763"/>
    </location>
</feature>
<dbReference type="SUPFAM" id="SSF51445">
    <property type="entry name" value="(Trans)glycosidases"/>
    <property type="match status" value="1"/>
</dbReference>
<feature type="compositionally biased region" description="Low complexity" evidence="1">
    <location>
        <begin position="710"/>
        <end position="731"/>
    </location>
</feature>
<evidence type="ECO:0000259" key="3">
    <source>
        <dbReference type="PROSITE" id="PS51910"/>
    </source>
</evidence>
<dbReference type="SUPFAM" id="SSF54556">
    <property type="entry name" value="Chitinase insertion domain"/>
    <property type="match status" value="1"/>
</dbReference>
<feature type="region of interest" description="Disordered" evidence="1">
    <location>
        <begin position="610"/>
        <end position="636"/>
    </location>
</feature>
<dbReference type="SMART" id="SM00636">
    <property type="entry name" value="Glyco_18"/>
    <property type="match status" value="1"/>
</dbReference>
<dbReference type="PROSITE" id="PS51910">
    <property type="entry name" value="GH18_2"/>
    <property type="match status" value="1"/>
</dbReference>
<name>A0ABM1F9T7_PRICU</name>
<reference evidence="5" key="1">
    <citation type="submission" date="2025-08" db="UniProtKB">
        <authorList>
            <consortium name="RefSeq"/>
        </authorList>
    </citation>
    <scope>IDENTIFICATION</scope>
</reference>
<dbReference type="InterPro" id="IPR050314">
    <property type="entry name" value="Glycosyl_Hydrlase_18"/>
</dbReference>
<organism evidence="4 5">
    <name type="scientific">Priapulus caudatus</name>
    <name type="common">Priapulid worm</name>
    <dbReference type="NCBI Taxonomy" id="37621"/>
    <lineage>
        <taxon>Eukaryota</taxon>
        <taxon>Metazoa</taxon>
        <taxon>Ecdysozoa</taxon>
        <taxon>Scalidophora</taxon>
        <taxon>Priapulida</taxon>
        <taxon>Priapulimorpha</taxon>
        <taxon>Priapulimorphida</taxon>
        <taxon>Priapulidae</taxon>
        <taxon>Priapulus</taxon>
    </lineage>
</organism>
<keyword evidence="4" id="KW-1185">Reference proteome</keyword>
<dbReference type="PANTHER" id="PTHR11177">
    <property type="entry name" value="CHITINASE"/>
    <property type="match status" value="1"/>
</dbReference>
<evidence type="ECO:0000313" key="5">
    <source>
        <dbReference type="RefSeq" id="XP_014681208.1"/>
    </source>
</evidence>
<evidence type="ECO:0000256" key="1">
    <source>
        <dbReference type="SAM" id="MobiDB-lite"/>
    </source>
</evidence>
<evidence type="ECO:0000313" key="4">
    <source>
        <dbReference type="Proteomes" id="UP000695022"/>
    </source>
</evidence>
<proteinExistence type="predicted"/>
<sequence>MTESAHCVMHRRITWTLMAILVWLSGTVNSRMLVCYYTNWSQYREGDGHFTPADIDPDLCTHVMYMVAKLNRVEDLTGEKYIIDAVEWNDYGGDTVTGRGYSSVIRLKRFNPSLKVILSVGGYSMGPKPFSDLAMNRSKWADFTKQAIGLLRRFHFDGLDINWIYPGDESRQGRPEDKQRFPDLLQTLREGFNEDSWQRNADRLLLSASVAPNEKNMNRSYEVGRMSPWLDFVNLLTYDYHGAWENTTGHNSPLGSTPLTDDSNNVRTSLKRWLSQDGALPEQVVLGVPMYGRCFMLSEPSMTHLGAPTSSPCPAGMYTGEPGFLSYYEICDILFYGDYRQHYDTQERVAYAEDGVRWISYDTVDSLMEKVAFARTECLAGVGAYALDLDDFANSKCATGNYPLLTAIQRAVHETVPGDNCSTATVEVPTRDEVVIRRGSFLRQLGADLPVNSDRNDDVSVNMYGLQSDAAQVRSAQSTIFPRLIHPTTRRPIMYRPVETRPVPVRTFTVTETIPTGPATVTARASTSIPHVATSPEMHVNRYVSPSITSSFVISSAMLPSQVATTTLYRPMREREQQQTPRGHEGKPTQTDEGPNDQLAAIRYPEYITSATTELGKDTRTRESPSQEKRTVTSTVSKVQTRVYSLARENEGSEHQPAIQITPPTLPANAFKTERLPLPTTRNVFVPLFAAGSRSIVIERTHVASTEQPASLRSVSTRTATTARTRASSSTQHVAASPRLPPSTASPSPRLPPSTASPSPTVKVLRPGVVILQDRPQTTTATVSTTPVTTVGTVSVTSDERPRGSGNPILEAGSVKKYTVLPPVHTGTDQEGPNEVSAFSSRHNSASCHVAQLTGVIVFVAFVLSSV</sequence>
<dbReference type="GeneID" id="106821077"/>
<feature type="compositionally biased region" description="Basic and acidic residues" evidence="1">
    <location>
        <begin position="573"/>
        <end position="587"/>
    </location>
</feature>
<feature type="signal peptide" evidence="2">
    <location>
        <begin position="1"/>
        <end position="30"/>
    </location>
</feature>
<dbReference type="Proteomes" id="UP000695022">
    <property type="component" value="Unplaced"/>
</dbReference>
<accession>A0ABM1F9T7</accession>
<gene>
    <name evidence="5" type="primary">LOC106821077</name>
</gene>